<dbReference type="Pfam" id="PF17481">
    <property type="entry name" value="Phage_sheath_domII"/>
    <property type="match status" value="1"/>
</dbReference>
<dbReference type="Pfam" id="PF17482">
    <property type="entry name" value="Phage_sheath_1C"/>
    <property type="match status" value="1"/>
</dbReference>
<dbReference type="PIRSF" id="PIRSF007349">
    <property type="entry name" value="Tsp_L"/>
    <property type="match status" value="1"/>
</dbReference>
<evidence type="ECO:0000259" key="3">
    <source>
        <dbReference type="Pfam" id="PF17481"/>
    </source>
</evidence>
<comment type="similarity">
    <text evidence="1">Belongs to the myoviridae tail sheath protein family.</text>
</comment>
<dbReference type="RefSeq" id="WP_092621952.1">
    <property type="nucleotide sequence ID" value="NZ_FNCV01000018.1"/>
</dbReference>
<name>A0A1G8G2K4_9PROT</name>
<organism evidence="5 6">
    <name type="scientific">Roseospirillum parvum</name>
    <dbReference type="NCBI Taxonomy" id="83401"/>
    <lineage>
        <taxon>Bacteria</taxon>
        <taxon>Pseudomonadati</taxon>
        <taxon>Pseudomonadota</taxon>
        <taxon>Alphaproteobacteria</taxon>
        <taxon>Rhodospirillales</taxon>
        <taxon>Rhodospirillaceae</taxon>
        <taxon>Roseospirillum</taxon>
    </lineage>
</organism>
<dbReference type="STRING" id="83401.SAMN05421742_11824"/>
<evidence type="ECO:0000256" key="1">
    <source>
        <dbReference type="ARBA" id="ARBA00008005"/>
    </source>
</evidence>
<sequence>MAISFNTIPVDLRVPGAYVEIDNSRALRGLVGMPRKVLLIGPRLDSGTVPAGTPVQVLTERAAQGYFGRGSILHLMFRAFKAGNDYTEVWGIGLDDDDAAQAASGSIAVSGPATAGGTIALMIDGARVRVGVAAGDAPAAIATAIAAAINAQTDLPLSAAVNGVDDAQVDLTARNAGETGNHIDVRHSYHTGEALPAGVGLAVTALSGGTANPDVADAVAAMGDEWWTDVVIPWTDAANLAALEAEAARRFEGMDMRDMFIWAGASGTHADLTTLGNSRNSPHLSILGAGASPSGPWAWAAALAAVASYHLQIDPARPLQTLVLDGLLPPAVEERFDLTERNLLLHDGVATHKVDAGGRVLVERAVTTYEVDAGGIEDASYLDVTTLATVAYLRYSLRARITQKFPRHKLASNGTAYGAGQAIVTPDVIRAELVALFKDWEDAGLVEGFDQFKRDLIVERNANDPNRVDAVIPPDVVNQLRIFAGKIEFRL</sequence>
<dbReference type="InterPro" id="IPR007067">
    <property type="entry name" value="Tail_sheath"/>
</dbReference>
<accession>A0A1G8G2K4</accession>
<protein>
    <submittedName>
        <fullName evidence="5">Mu-like prophage tail sheath protein gpL</fullName>
    </submittedName>
</protein>
<dbReference type="InterPro" id="IPR035326">
    <property type="entry name" value="Beta_sandwich_Seath"/>
</dbReference>
<evidence type="ECO:0000259" key="2">
    <source>
        <dbReference type="Pfam" id="PF04984"/>
    </source>
</evidence>
<feature type="domain" description="Tail sheath protein C-terminal" evidence="4">
    <location>
        <begin position="378"/>
        <end position="490"/>
    </location>
</feature>
<dbReference type="OrthoDB" id="5442644at2"/>
<dbReference type="AlphaFoldDB" id="A0A1G8G2K4"/>
<feature type="domain" description="Tail sheath protein subtilisin-like" evidence="2">
    <location>
        <begin position="208"/>
        <end position="368"/>
    </location>
</feature>
<evidence type="ECO:0000313" key="5">
    <source>
        <dbReference type="EMBL" id="SDH88648.1"/>
    </source>
</evidence>
<proteinExistence type="inferred from homology"/>
<dbReference type="EMBL" id="FNCV01000018">
    <property type="protein sequence ID" value="SDH88648.1"/>
    <property type="molecule type" value="Genomic_DNA"/>
</dbReference>
<evidence type="ECO:0000259" key="4">
    <source>
        <dbReference type="Pfam" id="PF17482"/>
    </source>
</evidence>
<dbReference type="Pfam" id="PF04984">
    <property type="entry name" value="Phage_sheath_1"/>
    <property type="match status" value="1"/>
</dbReference>
<keyword evidence="6" id="KW-1185">Reference proteome</keyword>
<dbReference type="Proteomes" id="UP000217076">
    <property type="component" value="Unassembled WGS sequence"/>
</dbReference>
<gene>
    <name evidence="5" type="ORF">SAMN05421742_11824</name>
</gene>
<feature type="domain" description="Phage tail sheath protein-like beta-sandwich" evidence="3">
    <location>
        <begin position="100"/>
        <end position="199"/>
    </location>
</feature>
<evidence type="ECO:0000313" key="6">
    <source>
        <dbReference type="Proteomes" id="UP000217076"/>
    </source>
</evidence>
<dbReference type="InterPro" id="IPR020287">
    <property type="entry name" value="Tail_sheath_C"/>
</dbReference>
<reference evidence="6" key="1">
    <citation type="submission" date="2016-10" db="EMBL/GenBank/DDBJ databases">
        <authorList>
            <person name="Varghese N."/>
            <person name="Submissions S."/>
        </authorList>
    </citation>
    <scope>NUCLEOTIDE SEQUENCE [LARGE SCALE GENOMIC DNA]</scope>
    <source>
        <strain evidence="6">930I</strain>
    </source>
</reference>
<dbReference type="InterPro" id="IPR035089">
    <property type="entry name" value="Phage_sheath_subtilisin"/>
</dbReference>